<dbReference type="EMBL" id="LOJW01000010">
    <property type="protein sequence ID" value="OOW71470.1"/>
    <property type="molecule type" value="Genomic_DNA"/>
</dbReference>
<evidence type="ECO:0000313" key="2">
    <source>
        <dbReference type="Proteomes" id="UP000190559"/>
    </source>
</evidence>
<dbReference type="InterPro" id="IPR021679">
    <property type="entry name" value="Toxin_endonuclease_YhaV"/>
</dbReference>
<protein>
    <recommendedName>
        <fullName evidence="3">Toxin</fullName>
    </recommendedName>
</protein>
<dbReference type="AlphaFoldDB" id="A0A1T1P770"/>
<dbReference type="Pfam" id="PF11663">
    <property type="entry name" value="Toxin_YhaV"/>
    <property type="match status" value="1"/>
</dbReference>
<organism evidence="1 2">
    <name type="scientific">Xanthomonas axonopodis pv. melhusii</name>
    <dbReference type="NCBI Taxonomy" id="487834"/>
    <lineage>
        <taxon>Bacteria</taxon>
        <taxon>Pseudomonadati</taxon>
        <taxon>Pseudomonadota</taxon>
        <taxon>Gammaproteobacteria</taxon>
        <taxon>Lysobacterales</taxon>
        <taxon>Lysobacteraceae</taxon>
        <taxon>Xanthomonas</taxon>
    </lineage>
</organism>
<gene>
    <name evidence="1" type="ORF">Xmlh_08330</name>
</gene>
<dbReference type="RefSeq" id="WP_078563196.1">
    <property type="nucleotide sequence ID" value="NZ_LOJW01000010.1"/>
</dbReference>
<evidence type="ECO:0000313" key="1">
    <source>
        <dbReference type="EMBL" id="OOW71470.1"/>
    </source>
</evidence>
<proteinExistence type="predicted"/>
<dbReference type="GO" id="GO:0004540">
    <property type="term" value="F:RNA nuclease activity"/>
    <property type="evidence" value="ECO:0007669"/>
    <property type="project" value="InterPro"/>
</dbReference>
<accession>A0A1T1P770</accession>
<dbReference type="Proteomes" id="UP000190559">
    <property type="component" value="Unassembled WGS sequence"/>
</dbReference>
<sequence>MTQDELTEINGWALYSFDLFADRLSGLLEEAKRVRAADPDGYRSHPVVKLVVCVNKAIRQVVPSNPMHNDFLQGNTLGKDLRHWRRVKKQLPERYRLFFQFRSNAPQTVIYAWLNDEFTLRKEGAKSDCYTVFKAMVENGTVPNSYESLRSASKALQSAS</sequence>
<comment type="caution">
    <text evidence="1">The sequence shown here is derived from an EMBL/GenBank/DDBJ whole genome shotgun (WGS) entry which is preliminary data.</text>
</comment>
<evidence type="ECO:0008006" key="3">
    <source>
        <dbReference type="Google" id="ProtNLM"/>
    </source>
</evidence>
<dbReference type="GO" id="GO:0110001">
    <property type="term" value="C:toxin-antitoxin complex"/>
    <property type="evidence" value="ECO:0007669"/>
    <property type="project" value="InterPro"/>
</dbReference>
<name>A0A1T1P770_9XANT</name>
<reference evidence="1 2" key="1">
    <citation type="submission" date="2015-12" db="EMBL/GenBank/DDBJ databases">
        <authorList>
            <person name="Shamseldin A."/>
            <person name="Moawad H."/>
            <person name="Abd El-Rahim W.M."/>
            <person name="Sadowsky M.J."/>
        </authorList>
    </citation>
    <scope>NUCLEOTIDE SEQUENCE [LARGE SCALE GENOMIC DNA]</scope>
    <source>
        <strain evidence="1 2">LMG9050</strain>
    </source>
</reference>